<dbReference type="Gene3D" id="3.30.1330.130">
    <property type="match status" value="1"/>
</dbReference>
<name>Q2FQA8_METHJ</name>
<feature type="domain" description="Formylmethanofuran dehydrogenase subunit E" evidence="1">
    <location>
        <begin position="193"/>
        <end position="295"/>
    </location>
</feature>
<dbReference type="OrthoDB" id="31120at2157"/>
<dbReference type="AlphaFoldDB" id="Q2FQA8"/>
<evidence type="ECO:0000313" key="3">
    <source>
        <dbReference type="Proteomes" id="UP000001941"/>
    </source>
</evidence>
<dbReference type="eggNOG" id="arCOG00765">
    <property type="taxonomic scope" value="Archaea"/>
</dbReference>
<dbReference type="HOGENOM" id="CLU_064026_0_0_2"/>
<dbReference type="EMBL" id="CP000254">
    <property type="protein sequence ID" value="ABD40021.1"/>
    <property type="molecule type" value="Genomic_DNA"/>
</dbReference>
<dbReference type="EnsemblBacteria" id="ABD40021">
    <property type="protein sequence ID" value="ABD40021"/>
    <property type="gene ID" value="Mhun_0249"/>
</dbReference>
<organism evidence="2 3">
    <name type="scientific">Methanospirillum hungatei JF-1 (strain ATCC 27890 / DSM 864 / NBRC 100397 / JF-1)</name>
    <dbReference type="NCBI Taxonomy" id="323259"/>
    <lineage>
        <taxon>Archaea</taxon>
        <taxon>Methanobacteriati</taxon>
        <taxon>Methanobacteriota</taxon>
        <taxon>Stenosarchaea group</taxon>
        <taxon>Methanomicrobia</taxon>
        <taxon>Methanomicrobiales</taxon>
        <taxon>Methanospirillaceae</taxon>
        <taxon>Methanospirillum</taxon>
    </lineage>
</organism>
<evidence type="ECO:0000259" key="1">
    <source>
        <dbReference type="Pfam" id="PF02663"/>
    </source>
</evidence>
<accession>Q2FQA8</accession>
<dbReference type="Proteomes" id="UP000001941">
    <property type="component" value="Chromosome"/>
</dbReference>
<dbReference type="KEGG" id="mhu:Mhun_0249"/>
<evidence type="ECO:0000313" key="2">
    <source>
        <dbReference type="EMBL" id="ABD40021.1"/>
    </source>
</evidence>
<sequence length="364" mass="39933">MKRTIIFLIAFCCLVIPLSATAEDDLMYDLGSRAAEVGMDLLKFEPGADNILALTNAGHAIVKGKTTERALSGLTDMSGLRNGDNNLYQVNRPDWKGLWFYFYNKDSGLAAYMEPDAAFYTMSTEERTALPADKAFGQVTLMSANLDTLLANPNEGNTTFNKKKFGGNEFSLVGLSNVWAAGATYDFMNAAAFHDHLCPGVTSGYMIIKYIQKNLPITNQSAETYIDIGCPNWCKEDAFQMIWDSTPGKNSMFVMALSPDDEAALKAKYGTRPAGIIIRWNDAAKKGKGVALGFDFDTISEEVGVANWTGPSWAPKLVQDIGMMDYIDKPESVITTLKEFDIDEANLTKLKTAGNNPYKVLGML</sequence>
<keyword evidence="3" id="KW-1185">Reference proteome</keyword>
<gene>
    <name evidence="2" type="ordered locus">Mhun_0249</name>
</gene>
<dbReference type="Pfam" id="PF02663">
    <property type="entry name" value="FmdE"/>
    <property type="match status" value="1"/>
</dbReference>
<reference evidence="3" key="1">
    <citation type="journal article" date="2016" name="Stand. Genomic Sci.">
        <title>Complete genome sequence of Methanospirillum hungatei type strain JF1.</title>
        <authorList>
            <person name="Gunsalus R.P."/>
            <person name="Cook L.E."/>
            <person name="Crable B."/>
            <person name="Rohlin L."/>
            <person name="McDonald E."/>
            <person name="Mouttaki H."/>
            <person name="Sieber J.R."/>
            <person name="Poweleit N."/>
            <person name="Zhou H."/>
            <person name="Lapidus A.L."/>
            <person name="Daligault H.E."/>
            <person name="Land M."/>
            <person name="Gilna P."/>
            <person name="Ivanova N."/>
            <person name="Kyrpides N."/>
            <person name="Culley D.E."/>
            <person name="McInerney M.J."/>
        </authorList>
    </citation>
    <scope>NUCLEOTIDE SEQUENCE [LARGE SCALE GENOMIC DNA]</scope>
    <source>
        <strain evidence="3">ATCC 27890 / DSM 864 / NBRC 100397 / JF-1</strain>
    </source>
</reference>
<proteinExistence type="predicted"/>
<protein>
    <recommendedName>
        <fullName evidence="1">Formylmethanofuran dehydrogenase subunit E domain-containing protein</fullName>
    </recommendedName>
</protein>
<dbReference type="InterPro" id="IPR003814">
    <property type="entry name" value="FmdEsu_dom"/>
</dbReference>
<dbReference type="SUPFAM" id="SSF143555">
    <property type="entry name" value="FwdE-like"/>
    <property type="match status" value="2"/>
</dbReference>
<dbReference type="InParanoid" id="Q2FQA8"/>
<dbReference type="RefSeq" id="WP_011447316.1">
    <property type="nucleotide sequence ID" value="NC_007796.1"/>
</dbReference>
<dbReference type="GeneID" id="3925138"/>
<dbReference type="STRING" id="323259.Mhun_0249"/>